<dbReference type="SUPFAM" id="SSF51445">
    <property type="entry name" value="(Trans)glycosidases"/>
    <property type="match status" value="1"/>
</dbReference>
<evidence type="ECO:0000313" key="7">
    <source>
        <dbReference type="EMBL" id="MBB6564154.1"/>
    </source>
</evidence>
<keyword evidence="8" id="KW-1185">Reference proteome</keyword>
<dbReference type="Gene3D" id="3.20.20.80">
    <property type="entry name" value="Glycosidases"/>
    <property type="match status" value="1"/>
</dbReference>
<feature type="domain" description="GH18" evidence="6">
    <location>
        <begin position="365"/>
        <end position="732"/>
    </location>
</feature>
<feature type="domain" description="PA14" evidence="5">
    <location>
        <begin position="34"/>
        <end position="178"/>
    </location>
</feature>
<keyword evidence="4" id="KW-0732">Signal</keyword>
<dbReference type="InterPro" id="IPR013783">
    <property type="entry name" value="Ig-like_fold"/>
</dbReference>
<dbReference type="PANTHER" id="PTHR11177:SF317">
    <property type="entry name" value="CHITINASE 12-RELATED"/>
    <property type="match status" value="1"/>
</dbReference>
<dbReference type="InterPro" id="IPR050314">
    <property type="entry name" value="Glycosyl_Hydrlase_18"/>
</dbReference>
<dbReference type="PROSITE" id="PS51910">
    <property type="entry name" value="GH18_2"/>
    <property type="match status" value="1"/>
</dbReference>
<keyword evidence="3" id="KW-0119">Carbohydrate metabolism</keyword>
<dbReference type="Gene3D" id="2.60.40.10">
    <property type="entry name" value="Immunoglobulins"/>
    <property type="match status" value="1"/>
</dbReference>
<dbReference type="Pfam" id="PF07691">
    <property type="entry name" value="PA14"/>
    <property type="match status" value="1"/>
</dbReference>
<comment type="catalytic activity">
    <reaction evidence="1">
        <text>Random endo-hydrolysis of N-acetyl-beta-D-glucosaminide (1-&gt;4)-beta-linkages in chitin and chitodextrins.</text>
        <dbReference type="EC" id="3.2.1.14"/>
    </reaction>
</comment>
<organism evidence="7 8">
    <name type="scientific">Acidovorax soli</name>
    <dbReference type="NCBI Taxonomy" id="592050"/>
    <lineage>
        <taxon>Bacteria</taxon>
        <taxon>Pseudomonadati</taxon>
        <taxon>Pseudomonadota</taxon>
        <taxon>Betaproteobacteria</taxon>
        <taxon>Burkholderiales</taxon>
        <taxon>Comamonadaceae</taxon>
        <taxon>Acidovorax</taxon>
    </lineage>
</organism>
<dbReference type="SMART" id="SM00758">
    <property type="entry name" value="PA14"/>
    <property type="match status" value="1"/>
</dbReference>
<dbReference type="InterPro" id="IPR011583">
    <property type="entry name" value="Chitinase_II/V-like_cat"/>
</dbReference>
<name>A0A7X0PM36_9BURK</name>
<dbReference type="Pfam" id="PF00704">
    <property type="entry name" value="Glyco_hydro_18"/>
    <property type="match status" value="1"/>
</dbReference>
<dbReference type="PANTHER" id="PTHR11177">
    <property type="entry name" value="CHITINASE"/>
    <property type="match status" value="1"/>
</dbReference>
<dbReference type="AlphaFoldDB" id="A0A7X0PM36"/>
<dbReference type="Proteomes" id="UP000575083">
    <property type="component" value="Unassembled WGS sequence"/>
</dbReference>
<dbReference type="GO" id="GO:0005576">
    <property type="term" value="C:extracellular region"/>
    <property type="evidence" value="ECO:0007669"/>
    <property type="project" value="TreeGrafter"/>
</dbReference>
<protein>
    <recommendedName>
        <fullName evidence="2">chitinase</fullName>
        <ecNumber evidence="2">3.2.1.14</ecNumber>
    </recommendedName>
</protein>
<dbReference type="GO" id="GO:0008061">
    <property type="term" value="F:chitin binding"/>
    <property type="evidence" value="ECO:0007669"/>
    <property type="project" value="InterPro"/>
</dbReference>
<dbReference type="SUPFAM" id="SSF56988">
    <property type="entry name" value="Anthrax protective antigen"/>
    <property type="match status" value="1"/>
</dbReference>
<dbReference type="GO" id="GO:0005975">
    <property type="term" value="P:carbohydrate metabolic process"/>
    <property type="evidence" value="ECO:0007669"/>
    <property type="project" value="InterPro"/>
</dbReference>
<dbReference type="InterPro" id="IPR029070">
    <property type="entry name" value="Chitinase_insertion_sf"/>
</dbReference>
<dbReference type="InterPro" id="IPR017853">
    <property type="entry name" value="GH"/>
</dbReference>
<keyword evidence="3" id="KW-0624">Polysaccharide degradation</keyword>
<evidence type="ECO:0000256" key="1">
    <source>
        <dbReference type="ARBA" id="ARBA00000822"/>
    </source>
</evidence>
<evidence type="ECO:0000256" key="3">
    <source>
        <dbReference type="ARBA" id="ARBA00023024"/>
    </source>
</evidence>
<dbReference type="InterPro" id="IPR001223">
    <property type="entry name" value="Glyco_hydro18_cat"/>
</dbReference>
<comment type="caution">
    <text evidence="7">The sequence shown here is derived from an EMBL/GenBank/DDBJ whole genome shotgun (WGS) entry which is preliminary data.</text>
</comment>
<dbReference type="Gene3D" id="3.10.50.10">
    <property type="match status" value="1"/>
</dbReference>
<gene>
    <name evidence="7" type="ORF">HNP48_006880</name>
</gene>
<dbReference type="InterPro" id="IPR037524">
    <property type="entry name" value="PA14/GLEYA"/>
</dbReference>
<dbReference type="InterPro" id="IPR011658">
    <property type="entry name" value="PA14_dom"/>
</dbReference>
<reference evidence="7 8" key="1">
    <citation type="submission" date="2020-08" db="EMBL/GenBank/DDBJ databases">
        <title>Functional genomics of gut bacteria from endangered species of beetles.</title>
        <authorList>
            <person name="Carlos-Shanley C."/>
        </authorList>
    </citation>
    <scope>NUCLEOTIDE SEQUENCE [LARGE SCALE GENOMIC DNA]</scope>
    <source>
        <strain evidence="7 8">S00198</strain>
    </source>
</reference>
<keyword evidence="3" id="KW-0146">Chitin degradation</keyword>
<dbReference type="Gene3D" id="3.90.182.10">
    <property type="entry name" value="Toxin - Anthrax Protective Antigen,domain 1"/>
    <property type="match status" value="1"/>
</dbReference>
<sequence>MPTLDAAFGRTFRHWLAASLLLVCGSGAMAQPQCAPGQWLAEYFPNTELAGPPALQRCESGPIDHYWTGPSGSPDPARLPVDAFSARWTATLPFPAGTTRFITFTDDGVRVFVDGQRVINNWTVHGMAMDVAMVPLAAGTHTVRMEYFEAGGEGLAQLVMESTTPAPPVPPQILSFAAQPGSIDLGGNSTLGWNVDNATGCTASGGWSGERAASGSAVVSPGVTTTYHLSCRNAAGAAATASATVTVRNAPPQQLPTIDSFAATPARIAVGDSARLAWRASNAASCSASGAWSGTRATEGSELVRPQASTSYTLTCANSAGQSVTATAQVAVDAANPRPPVGGLTARATAQGVRLDWNPVTKSGKWVNGYYTGWFWETFPPEAVDMGTMTHFIFGRYAPGLGSLPGGRAGELMEGAGTAHTQVEDTLIAKAHAAGTKAIMMIGGEFDGPGFMAATTNPQIRAVFIKNILDKAEQKGYDGADIDWEENLDTEQGRAQALALLRELRTAAQQRPRYQASPFEISWPGFWVNVNFPDILPWHVEVAHAVDRFNLMTYSMAGDWGGGWLSWHHSPLFGEAANHPTSIASTVQAYLNAGVPRAKLGIGVGLYGLFYNNPVTGPRQAAASGSNGGDGVNNYRRLLEDNAFGQPGAVYHWDDLAKQSYISYSQPWWRASDAPVTYLSYEDERSIAEKGKWVHEQGLGGTLVWTINYGYLPQQGGTNPPMQAIKQAFIAASASGYRVYRNGTAIATVASGATYTDASAPSGSHSYQVAMLDAAGNEGPRSAAVSVQVP</sequence>
<dbReference type="SMART" id="SM00636">
    <property type="entry name" value="Glyco_18"/>
    <property type="match status" value="1"/>
</dbReference>
<evidence type="ECO:0000313" key="8">
    <source>
        <dbReference type="Proteomes" id="UP000575083"/>
    </source>
</evidence>
<feature type="signal peptide" evidence="4">
    <location>
        <begin position="1"/>
        <end position="30"/>
    </location>
</feature>
<dbReference type="PROSITE" id="PS51820">
    <property type="entry name" value="PA14"/>
    <property type="match status" value="1"/>
</dbReference>
<dbReference type="EMBL" id="JACHLK010000030">
    <property type="protein sequence ID" value="MBB6564154.1"/>
    <property type="molecule type" value="Genomic_DNA"/>
</dbReference>
<evidence type="ECO:0000259" key="5">
    <source>
        <dbReference type="PROSITE" id="PS51820"/>
    </source>
</evidence>
<proteinExistence type="predicted"/>
<evidence type="ECO:0000256" key="4">
    <source>
        <dbReference type="SAM" id="SignalP"/>
    </source>
</evidence>
<evidence type="ECO:0000256" key="2">
    <source>
        <dbReference type="ARBA" id="ARBA00012729"/>
    </source>
</evidence>
<accession>A0A7X0PM36</accession>
<keyword evidence="7" id="KW-0326">Glycosidase</keyword>
<dbReference type="GO" id="GO:0006032">
    <property type="term" value="P:chitin catabolic process"/>
    <property type="evidence" value="ECO:0007669"/>
    <property type="project" value="UniProtKB-KW"/>
</dbReference>
<dbReference type="RefSeq" id="WP_184865889.1">
    <property type="nucleotide sequence ID" value="NZ_JACHLK010000030.1"/>
</dbReference>
<keyword evidence="7" id="KW-0378">Hydrolase</keyword>
<feature type="chain" id="PRO_5030642552" description="chitinase" evidence="4">
    <location>
        <begin position="31"/>
        <end position="790"/>
    </location>
</feature>
<evidence type="ECO:0000259" key="6">
    <source>
        <dbReference type="PROSITE" id="PS51910"/>
    </source>
</evidence>
<dbReference type="GO" id="GO:0008843">
    <property type="term" value="F:endochitinase activity"/>
    <property type="evidence" value="ECO:0007669"/>
    <property type="project" value="UniProtKB-EC"/>
</dbReference>
<dbReference type="EC" id="3.2.1.14" evidence="2"/>